<dbReference type="Proteomes" id="UP001164761">
    <property type="component" value="Chromosome"/>
</dbReference>
<accession>A0ABY6ZCK9</accession>
<sequence length="351" mass="39299">MTIHILGAWFFWLLVFVYSILGAIDFGSSFWRWYYHLRGYVSAESVASTYLSPTWELINAFLVVVPVALVGLFPSAAFTYGTILALPATLLLILLALRGAYLQFGYASKRFHKHTLLVSGLTGLLLPGMFIALLPLSQGGYVEIVHGNDVLRLGRFFSSISVYLFMAFGIVLSFYISTLFLARYAQQAKEWRAYHRFVGGARWTGPLSLLLGVCAFFVPTPNGLHLIQNGLKNPLFEPFLIVSLITFLLGYTGILTNKQGEEISSRRALWQLGFGVAQVIASQLAYAIAHAPYLLYPFVTIESSATNRSMFLSTLLVLFFGLVVLSPLLLWFRRLFITDAEYVATHIREPH</sequence>
<evidence type="ECO:0000256" key="3">
    <source>
        <dbReference type="ARBA" id="ARBA00022475"/>
    </source>
</evidence>
<comment type="similarity">
    <text evidence="2">Belongs to the cytochrome ubiquinol oxidase subunit 2 family.</text>
</comment>
<dbReference type="EC" id="1.10.3.-" evidence="8"/>
<evidence type="ECO:0000256" key="5">
    <source>
        <dbReference type="ARBA" id="ARBA00022989"/>
    </source>
</evidence>
<keyword evidence="9" id="KW-1185">Reference proteome</keyword>
<evidence type="ECO:0000256" key="6">
    <source>
        <dbReference type="ARBA" id="ARBA00023136"/>
    </source>
</evidence>
<comment type="subcellular location">
    <subcellularLocation>
        <location evidence="1">Cell membrane</location>
        <topology evidence="1">Multi-pass membrane protein</topology>
    </subcellularLocation>
</comment>
<feature type="transmembrane region" description="Helical" evidence="7">
    <location>
        <begin position="239"/>
        <end position="256"/>
    </location>
</feature>
<keyword evidence="8" id="KW-0560">Oxidoreductase</keyword>
<reference evidence="8" key="1">
    <citation type="submission" date="2022-08" db="EMBL/GenBank/DDBJ databases">
        <title>Alicyclobacillus fastidiosus DSM 17978, complete genome.</title>
        <authorList>
            <person name="Wang Q."/>
            <person name="Cai R."/>
            <person name="Wang Z."/>
        </authorList>
    </citation>
    <scope>NUCLEOTIDE SEQUENCE</scope>
    <source>
        <strain evidence="8">DSM 17978</strain>
    </source>
</reference>
<feature type="transmembrane region" description="Helical" evidence="7">
    <location>
        <begin position="156"/>
        <end position="182"/>
    </location>
</feature>
<keyword evidence="3" id="KW-1003">Cell membrane</keyword>
<protein>
    <submittedName>
        <fullName evidence="8">Cytochrome d ubiquinol oxidase subunit II</fullName>
        <ecNumber evidence="8">1.10.3.-</ecNumber>
    </submittedName>
</protein>
<feature type="transmembrane region" description="Helical" evidence="7">
    <location>
        <begin position="268"/>
        <end position="289"/>
    </location>
</feature>
<feature type="transmembrane region" description="Helical" evidence="7">
    <location>
        <begin position="83"/>
        <end position="104"/>
    </location>
</feature>
<name>A0ABY6ZCK9_9BACL</name>
<dbReference type="RefSeq" id="WP_268004485.1">
    <property type="nucleotide sequence ID" value="NZ_CP104067.1"/>
</dbReference>
<keyword evidence="5 7" id="KW-1133">Transmembrane helix</keyword>
<keyword evidence="6 7" id="KW-0472">Membrane</keyword>
<dbReference type="InterPro" id="IPR003317">
    <property type="entry name" value="Cyt-d_oxidase_su2"/>
</dbReference>
<evidence type="ECO:0000256" key="2">
    <source>
        <dbReference type="ARBA" id="ARBA00007543"/>
    </source>
</evidence>
<evidence type="ECO:0000313" key="8">
    <source>
        <dbReference type="EMBL" id="WAH40584.1"/>
    </source>
</evidence>
<dbReference type="GO" id="GO:0016491">
    <property type="term" value="F:oxidoreductase activity"/>
    <property type="evidence" value="ECO:0007669"/>
    <property type="project" value="UniProtKB-KW"/>
</dbReference>
<evidence type="ECO:0000256" key="7">
    <source>
        <dbReference type="SAM" id="Phobius"/>
    </source>
</evidence>
<evidence type="ECO:0000313" key="9">
    <source>
        <dbReference type="Proteomes" id="UP001164761"/>
    </source>
</evidence>
<feature type="transmembrane region" description="Helical" evidence="7">
    <location>
        <begin position="203"/>
        <end position="219"/>
    </location>
</feature>
<feature type="transmembrane region" description="Helical" evidence="7">
    <location>
        <begin position="6"/>
        <end position="28"/>
    </location>
</feature>
<organism evidence="8 9">
    <name type="scientific">Alicyclobacillus fastidiosus</name>
    <dbReference type="NCBI Taxonomy" id="392011"/>
    <lineage>
        <taxon>Bacteria</taxon>
        <taxon>Bacillati</taxon>
        <taxon>Bacillota</taxon>
        <taxon>Bacilli</taxon>
        <taxon>Bacillales</taxon>
        <taxon>Alicyclobacillaceae</taxon>
        <taxon>Alicyclobacillus</taxon>
    </lineage>
</organism>
<evidence type="ECO:0000256" key="4">
    <source>
        <dbReference type="ARBA" id="ARBA00022692"/>
    </source>
</evidence>
<dbReference type="EMBL" id="CP104067">
    <property type="protein sequence ID" value="WAH40584.1"/>
    <property type="molecule type" value="Genomic_DNA"/>
</dbReference>
<keyword evidence="4 7" id="KW-0812">Transmembrane</keyword>
<feature type="transmembrane region" description="Helical" evidence="7">
    <location>
        <begin position="116"/>
        <end position="136"/>
    </location>
</feature>
<feature type="transmembrane region" description="Helical" evidence="7">
    <location>
        <begin position="309"/>
        <end position="332"/>
    </location>
</feature>
<gene>
    <name evidence="8" type="ORF">NZD89_20025</name>
</gene>
<proteinExistence type="inferred from homology"/>
<dbReference type="Pfam" id="PF02322">
    <property type="entry name" value="Cyt_bd_oxida_II"/>
    <property type="match status" value="1"/>
</dbReference>
<evidence type="ECO:0000256" key="1">
    <source>
        <dbReference type="ARBA" id="ARBA00004651"/>
    </source>
</evidence>
<feature type="transmembrane region" description="Helical" evidence="7">
    <location>
        <begin position="57"/>
        <end position="77"/>
    </location>
</feature>